<keyword evidence="3" id="KW-1185">Reference proteome</keyword>
<keyword evidence="1" id="KW-0732">Signal</keyword>
<feature type="chain" id="PRO_5047347388" evidence="1">
    <location>
        <begin position="20"/>
        <end position="108"/>
    </location>
</feature>
<evidence type="ECO:0000313" key="3">
    <source>
        <dbReference type="Proteomes" id="UP000746690"/>
    </source>
</evidence>
<proteinExistence type="predicted"/>
<dbReference type="RefSeq" id="WP_169671172.1">
    <property type="nucleotide sequence ID" value="NZ_JABBHF010000003.1"/>
</dbReference>
<reference evidence="2 3" key="1">
    <citation type="submission" date="2020-04" db="EMBL/GenBank/DDBJ databases">
        <title>A Flavivirga sp. nov.</title>
        <authorList>
            <person name="Sun X."/>
        </authorList>
    </citation>
    <scope>NUCLEOTIDE SEQUENCE [LARGE SCALE GENOMIC DNA]</scope>
    <source>
        <strain evidence="2 3">Y03</strain>
    </source>
</reference>
<evidence type="ECO:0000256" key="1">
    <source>
        <dbReference type="SAM" id="SignalP"/>
    </source>
</evidence>
<name>A0ABX1RU04_9FLAO</name>
<comment type="caution">
    <text evidence="2">The sequence shown here is derived from an EMBL/GenBank/DDBJ whole genome shotgun (WGS) entry which is preliminary data.</text>
</comment>
<organism evidence="2 3">
    <name type="scientific">Flavivirga algicola</name>
    <dbReference type="NCBI Taxonomy" id="2729136"/>
    <lineage>
        <taxon>Bacteria</taxon>
        <taxon>Pseudomonadati</taxon>
        <taxon>Bacteroidota</taxon>
        <taxon>Flavobacteriia</taxon>
        <taxon>Flavobacteriales</taxon>
        <taxon>Flavobacteriaceae</taxon>
        <taxon>Flavivirga</taxon>
    </lineage>
</organism>
<dbReference type="EMBL" id="JABBHF010000003">
    <property type="protein sequence ID" value="NMH87026.1"/>
    <property type="molecule type" value="Genomic_DNA"/>
</dbReference>
<feature type="signal peptide" evidence="1">
    <location>
        <begin position="1"/>
        <end position="19"/>
    </location>
</feature>
<sequence>MKNLFVLLLVFLNSNTPFAYNELDYDPERKLRSKIATLLEEPDIILKENVRTKIVFKIDDDKKIHVLDVKPQDEKIVNYVKSRLNDKKVNFFIKRKLFSVVIVLEKNR</sequence>
<gene>
    <name evidence="2" type="ORF">HHX25_05880</name>
</gene>
<dbReference type="Proteomes" id="UP000746690">
    <property type="component" value="Unassembled WGS sequence"/>
</dbReference>
<accession>A0ABX1RU04</accession>
<evidence type="ECO:0000313" key="2">
    <source>
        <dbReference type="EMBL" id="NMH87026.1"/>
    </source>
</evidence>
<protein>
    <submittedName>
        <fullName evidence="2">Uncharacterized protein</fullName>
    </submittedName>
</protein>